<dbReference type="InterPro" id="IPR036390">
    <property type="entry name" value="WH_DNA-bd_sf"/>
</dbReference>
<dbReference type="PANTHER" id="PTHR30419">
    <property type="entry name" value="HTH-TYPE TRANSCRIPTIONAL REGULATOR YBHD"/>
    <property type="match status" value="1"/>
</dbReference>
<evidence type="ECO:0000256" key="3">
    <source>
        <dbReference type="ARBA" id="ARBA00023125"/>
    </source>
</evidence>
<accession>A0A368P0G7</accession>
<dbReference type="InterPro" id="IPR036388">
    <property type="entry name" value="WH-like_DNA-bd_sf"/>
</dbReference>
<proteinExistence type="inferred from homology"/>
<dbReference type="AlphaFoldDB" id="A0A368P0G7"/>
<dbReference type="InterPro" id="IPR000847">
    <property type="entry name" value="LysR_HTH_N"/>
</dbReference>
<dbReference type="SUPFAM" id="SSF46785">
    <property type="entry name" value="Winged helix' DNA-binding domain"/>
    <property type="match status" value="1"/>
</dbReference>
<keyword evidence="4" id="KW-0804">Transcription</keyword>
<evidence type="ECO:0000256" key="1">
    <source>
        <dbReference type="ARBA" id="ARBA00009437"/>
    </source>
</evidence>
<evidence type="ECO:0000313" key="6">
    <source>
        <dbReference type="EMBL" id="KAA3530020.1"/>
    </source>
</evidence>
<gene>
    <name evidence="6" type="ORF">DXT89_04510</name>
</gene>
<organism evidence="6 7">
    <name type="scientific">Agrobacterium vitis</name>
    <name type="common">Rhizobium vitis</name>
    <dbReference type="NCBI Taxonomy" id="373"/>
    <lineage>
        <taxon>Bacteria</taxon>
        <taxon>Pseudomonadati</taxon>
        <taxon>Pseudomonadota</taxon>
        <taxon>Alphaproteobacteria</taxon>
        <taxon>Hyphomicrobiales</taxon>
        <taxon>Rhizobiaceae</taxon>
        <taxon>Rhizobium/Agrobacterium group</taxon>
        <taxon>Agrobacterium</taxon>
    </lineage>
</organism>
<reference evidence="6 7" key="1">
    <citation type="submission" date="2018-08" db="EMBL/GenBank/DDBJ databases">
        <title>Genome sequencing of Agrobacterium vitis strain ICMP 10754.</title>
        <authorList>
            <person name="Visnovsky S.B."/>
            <person name="Pitman A.R."/>
        </authorList>
    </citation>
    <scope>NUCLEOTIDE SEQUENCE [LARGE SCALE GENOMIC DNA]</scope>
    <source>
        <strain evidence="6 7">ICMP 10754</strain>
    </source>
</reference>
<dbReference type="RefSeq" id="WP_060717302.1">
    <property type="nucleotide sequence ID" value="NZ_CP055266.1"/>
</dbReference>
<comment type="caution">
    <text evidence="6">The sequence shown here is derived from an EMBL/GenBank/DDBJ whole genome shotgun (WGS) entry which is preliminary data.</text>
</comment>
<dbReference type="SUPFAM" id="SSF53850">
    <property type="entry name" value="Periplasmic binding protein-like II"/>
    <property type="match status" value="1"/>
</dbReference>
<dbReference type="InterPro" id="IPR050950">
    <property type="entry name" value="HTH-type_LysR_regulators"/>
</dbReference>
<dbReference type="GeneID" id="60680594"/>
<keyword evidence="2" id="KW-0805">Transcription regulation</keyword>
<dbReference type="Proteomes" id="UP000436911">
    <property type="component" value="Unassembled WGS sequence"/>
</dbReference>
<dbReference type="PROSITE" id="PS50931">
    <property type="entry name" value="HTH_LYSR"/>
    <property type="match status" value="1"/>
</dbReference>
<dbReference type="Pfam" id="PF00126">
    <property type="entry name" value="HTH_1"/>
    <property type="match status" value="1"/>
</dbReference>
<dbReference type="GO" id="GO:0003700">
    <property type="term" value="F:DNA-binding transcription factor activity"/>
    <property type="evidence" value="ECO:0007669"/>
    <property type="project" value="InterPro"/>
</dbReference>
<comment type="similarity">
    <text evidence="1">Belongs to the LysR transcriptional regulatory family.</text>
</comment>
<dbReference type="InterPro" id="IPR005119">
    <property type="entry name" value="LysR_subst-bd"/>
</dbReference>
<sequence>MDAYRLGLVATRIHYFQLVARLGSIRQAALALNVAPSSVSRILRQLEEEIGTPLFDRVRQRLKLTSAGELLLYHAKASLSELSRACAEINDLHGLHRGTVSVAVVESVARGLLPAALEAFWSRHPAITVDIKVMASQQAANAVAEGECDLAVLFDVRVPRTVRRIASVSLPIGVLALPDSDMAKRTEIKLFDLANLRVILSDASLTLGASVEEALNRSLVDLSHRSRTNSIGLMVELARRNLGLVLQTRVGVEQELAEGSLVFVPLSDSRLPNRKLMLLSRSAKEMSDAASALGRLLEQSVEQLAQAAGQAARETS</sequence>
<dbReference type="GO" id="GO:0003677">
    <property type="term" value="F:DNA binding"/>
    <property type="evidence" value="ECO:0007669"/>
    <property type="project" value="UniProtKB-KW"/>
</dbReference>
<dbReference type="OrthoDB" id="5297263at2"/>
<evidence type="ECO:0000259" key="5">
    <source>
        <dbReference type="PROSITE" id="PS50931"/>
    </source>
</evidence>
<dbReference type="Gene3D" id="1.10.10.10">
    <property type="entry name" value="Winged helix-like DNA-binding domain superfamily/Winged helix DNA-binding domain"/>
    <property type="match status" value="1"/>
</dbReference>
<feature type="domain" description="HTH lysR-type" evidence="5">
    <location>
        <begin position="8"/>
        <end position="65"/>
    </location>
</feature>
<evidence type="ECO:0000256" key="4">
    <source>
        <dbReference type="ARBA" id="ARBA00023163"/>
    </source>
</evidence>
<dbReference type="Gene3D" id="3.40.190.10">
    <property type="entry name" value="Periplasmic binding protein-like II"/>
    <property type="match status" value="2"/>
</dbReference>
<keyword evidence="3" id="KW-0238">DNA-binding</keyword>
<dbReference type="GO" id="GO:0005829">
    <property type="term" value="C:cytosol"/>
    <property type="evidence" value="ECO:0007669"/>
    <property type="project" value="TreeGrafter"/>
</dbReference>
<protein>
    <submittedName>
        <fullName evidence="6">LysR family transcriptional regulator</fullName>
    </submittedName>
</protein>
<name>A0A368P0G7_AGRVI</name>
<dbReference type="Pfam" id="PF03466">
    <property type="entry name" value="LysR_substrate"/>
    <property type="match status" value="1"/>
</dbReference>
<dbReference type="EMBL" id="QUSG01000002">
    <property type="protein sequence ID" value="KAA3530020.1"/>
    <property type="molecule type" value="Genomic_DNA"/>
</dbReference>
<evidence type="ECO:0000313" key="7">
    <source>
        <dbReference type="Proteomes" id="UP000436911"/>
    </source>
</evidence>
<evidence type="ECO:0000256" key="2">
    <source>
        <dbReference type="ARBA" id="ARBA00023015"/>
    </source>
</evidence>